<dbReference type="AlphaFoldDB" id="A0A1E5VSG5"/>
<sequence length="227" mass="26222">MLLCIGKQKHSHAGPPTPHPSLQRSQAQSSQHQPPTKDFLKILRIRRHVHAFVSKQVGRVAVALGGARAMLLDLLSKKAGVELRRKTKQKQRGRENKDPPCICGCVEMHLNLLPPSWSSSSSWPETTAVLAEPLESGLYYYYYYYYYDPWWNTAIPAELQLPQIATYLEWPDEEHEMDDDDDNEEDGGGCNEIDSLAERFIARCHERFMLEKQESYRRYQEMLARSL</sequence>
<organism evidence="2 3">
    <name type="scientific">Dichanthelium oligosanthes</name>
    <dbReference type="NCBI Taxonomy" id="888268"/>
    <lineage>
        <taxon>Eukaryota</taxon>
        <taxon>Viridiplantae</taxon>
        <taxon>Streptophyta</taxon>
        <taxon>Embryophyta</taxon>
        <taxon>Tracheophyta</taxon>
        <taxon>Spermatophyta</taxon>
        <taxon>Magnoliopsida</taxon>
        <taxon>Liliopsida</taxon>
        <taxon>Poales</taxon>
        <taxon>Poaceae</taxon>
        <taxon>PACMAD clade</taxon>
        <taxon>Panicoideae</taxon>
        <taxon>Panicodae</taxon>
        <taxon>Paniceae</taxon>
        <taxon>Dichantheliinae</taxon>
        <taxon>Dichanthelium</taxon>
    </lineage>
</organism>
<dbReference type="PANTHER" id="PTHR33450">
    <property type="entry name" value="EMB|CAB67623.1-RELATED"/>
    <property type="match status" value="1"/>
</dbReference>
<evidence type="ECO:0000256" key="1">
    <source>
        <dbReference type="SAM" id="MobiDB-lite"/>
    </source>
</evidence>
<accession>A0A1E5VSG5</accession>
<dbReference type="InterPro" id="IPR008480">
    <property type="entry name" value="DUF761_pln"/>
</dbReference>
<dbReference type="STRING" id="888268.A0A1E5VSG5"/>
<feature type="region of interest" description="Disordered" evidence="1">
    <location>
        <begin position="1"/>
        <end position="35"/>
    </location>
</feature>
<keyword evidence="3" id="KW-1185">Reference proteome</keyword>
<dbReference type="PANTHER" id="PTHR33450:SF39">
    <property type="entry name" value="OS09G0279200 PROTEIN"/>
    <property type="match status" value="1"/>
</dbReference>
<gene>
    <name evidence="2" type="ORF">BAE44_0010932</name>
</gene>
<dbReference type="Proteomes" id="UP000095767">
    <property type="component" value="Unassembled WGS sequence"/>
</dbReference>
<dbReference type="Pfam" id="PF05553">
    <property type="entry name" value="DUF761"/>
    <property type="match status" value="1"/>
</dbReference>
<feature type="compositionally biased region" description="Polar residues" evidence="1">
    <location>
        <begin position="20"/>
        <end position="34"/>
    </location>
</feature>
<evidence type="ECO:0000313" key="2">
    <source>
        <dbReference type="EMBL" id="OEL28049.1"/>
    </source>
</evidence>
<proteinExistence type="predicted"/>
<name>A0A1E5VSG5_9POAL</name>
<comment type="caution">
    <text evidence="2">The sequence shown here is derived from an EMBL/GenBank/DDBJ whole genome shotgun (WGS) entry which is preliminary data.</text>
</comment>
<reference evidence="2 3" key="1">
    <citation type="submission" date="2016-09" db="EMBL/GenBank/DDBJ databases">
        <title>The draft genome of Dichanthelium oligosanthes: A C3 panicoid grass species.</title>
        <authorList>
            <person name="Studer A.J."/>
            <person name="Schnable J.C."/>
            <person name="Brutnell T.P."/>
        </authorList>
    </citation>
    <scope>NUCLEOTIDE SEQUENCE [LARGE SCALE GENOMIC DNA]</scope>
    <source>
        <strain evidence="3">cv. Kellogg 1175</strain>
        <tissue evidence="2">Leaf</tissue>
    </source>
</reference>
<protein>
    <submittedName>
        <fullName evidence="2">Uncharacterized protein</fullName>
    </submittedName>
</protein>
<evidence type="ECO:0000313" key="3">
    <source>
        <dbReference type="Proteomes" id="UP000095767"/>
    </source>
</evidence>
<dbReference type="OrthoDB" id="1104789at2759"/>
<dbReference type="EMBL" id="LWDX02030985">
    <property type="protein sequence ID" value="OEL28049.1"/>
    <property type="molecule type" value="Genomic_DNA"/>
</dbReference>